<evidence type="ECO:0000313" key="1">
    <source>
        <dbReference type="Proteomes" id="UP000036681"/>
    </source>
</evidence>
<proteinExistence type="predicted"/>
<evidence type="ECO:0000313" key="2">
    <source>
        <dbReference type="WBParaSite" id="ALUE_0000391301-mRNA-1"/>
    </source>
</evidence>
<dbReference type="AlphaFoldDB" id="A0A0M3HPP3"/>
<dbReference type="Proteomes" id="UP000036681">
    <property type="component" value="Unplaced"/>
</dbReference>
<dbReference type="WBParaSite" id="ALUE_0000391301-mRNA-1">
    <property type="protein sequence ID" value="ALUE_0000391301-mRNA-1"/>
    <property type="gene ID" value="ALUE_0000391301"/>
</dbReference>
<reference evidence="2" key="1">
    <citation type="submission" date="2017-02" db="UniProtKB">
        <authorList>
            <consortium name="WormBaseParasite"/>
        </authorList>
    </citation>
    <scope>IDENTIFICATION</scope>
</reference>
<name>A0A0M3HPP3_ASCLU</name>
<organism evidence="1 2">
    <name type="scientific">Ascaris lumbricoides</name>
    <name type="common">Giant roundworm</name>
    <dbReference type="NCBI Taxonomy" id="6252"/>
    <lineage>
        <taxon>Eukaryota</taxon>
        <taxon>Metazoa</taxon>
        <taxon>Ecdysozoa</taxon>
        <taxon>Nematoda</taxon>
        <taxon>Chromadorea</taxon>
        <taxon>Rhabditida</taxon>
        <taxon>Spirurina</taxon>
        <taxon>Ascaridomorpha</taxon>
        <taxon>Ascaridoidea</taxon>
        <taxon>Ascarididae</taxon>
        <taxon>Ascaris</taxon>
    </lineage>
</organism>
<accession>A0A0M3HPP3</accession>
<protein>
    <submittedName>
        <fullName evidence="2">DBD_Tnp_Mut domain-containing protein</fullName>
    </submittedName>
</protein>
<keyword evidence="1" id="KW-1185">Reference proteome</keyword>
<sequence>MQRNTAAAAASVDQMPSQISAALNCCSARAMFPTDGVDQTDRRLMRHRISSLRYRIYETENNAPASAHHLSASTHHYWIRARTSVGLIVFELKVSGRQVDCEAHVITIGCKTKLAGVKDAIVKYRRNKVRWIRRMAQLRDGRWATFVASSTEEDKYPRGVVSSLHCSLYVGKLIAKMEAERDDGYRLESMSVRAI</sequence>